<organism evidence="11 12">
    <name type="scientific">Candidatus Jidaibacter acanthamoebae</name>
    <dbReference type="NCBI Taxonomy" id="86105"/>
    <lineage>
        <taxon>Bacteria</taxon>
        <taxon>Pseudomonadati</taxon>
        <taxon>Pseudomonadota</taxon>
        <taxon>Alphaproteobacteria</taxon>
        <taxon>Rickettsiales</taxon>
        <taxon>Candidatus Midichloriaceae</taxon>
        <taxon>Candidatus Jidaibacter</taxon>
    </lineage>
</organism>
<dbReference type="InterPro" id="IPR014721">
    <property type="entry name" value="Ribsml_uS5_D2-typ_fold_subgr"/>
</dbReference>
<dbReference type="PATRIC" id="fig|86105.3.peg.254"/>
<dbReference type="NCBIfam" id="TIGR01021">
    <property type="entry name" value="rpsE_bact"/>
    <property type="match status" value="1"/>
</dbReference>
<dbReference type="Proteomes" id="UP000031258">
    <property type="component" value="Unassembled WGS sequence"/>
</dbReference>
<dbReference type="RefSeq" id="WP_039455061.1">
    <property type="nucleotide sequence ID" value="NZ_JSWE01000058.1"/>
</dbReference>
<dbReference type="AlphaFoldDB" id="A0A0C1R0J5"/>
<feature type="domain" description="S5 DRBM" evidence="10">
    <location>
        <begin position="12"/>
        <end position="75"/>
    </location>
</feature>
<dbReference type="InterPro" id="IPR005324">
    <property type="entry name" value="Ribosomal_uS5_C"/>
</dbReference>
<gene>
    <name evidence="11" type="primary">rpsE_2</name>
    <name evidence="8" type="synonym">rpsE</name>
    <name evidence="11" type="ORF">NF27_CG00200</name>
</gene>
<evidence type="ECO:0000313" key="11">
    <source>
        <dbReference type="EMBL" id="KIE05840.1"/>
    </source>
</evidence>
<dbReference type="Pfam" id="PF00333">
    <property type="entry name" value="Ribosomal_S5"/>
    <property type="match status" value="1"/>
</dbReference>
<comment type="domain">
    <text evidence="8">The N-terminal domain interacts with the head of the 30S subunit; the C-terminal domain interacts with the body and contacts protein S4. The interaction surface between S4 and S5 is involved in control of translational fidelity.</text>
</comment>
<dbReference type="GO" id="GO:0019843">
    <property type="term" value="F:rRNA binding"/>
    <property type="evidence" value="ECO:0007669"/>
    <property type="project" value="UniProtKB-UniRule"/>
</dbReference>
<dbReference type="GO" id="GO:0015935">
    <property type="term" value="C:small ribosomal subunit"/>
    <property type="evidence" value="ECO:0007669"/>
    <property type="project" value="InterPro"/>
</dbReference>
<comment type="similarity">
    <text evidence="2 8 9">Belongs to the universal ribosomal protein uS5 family.</text>
</comment>
<keyword evidence="3 8" id="KW-0699">rRNA-binding</keyword>
<accession>A0A0C1R0J5</accession>
<comment type="caution">
    <text evidence="11">The sequence shown here is derived from an EMBL/GenBank/DDBJ whole genome shotgun (WGS) entry which is preliminary data.</text>
</comment>
<dbReference type="Gene3D" id="3.30.230.10">
    <property type="match status" value="1"/>
</dbReference>
<dbReference type="PROSITE" id="PS50881">
    <property type="entry name" value="S5_DSRBD"/>
    <property type="match status" value="1"/>
</dbReference>
<dbReference type="Pfam" id="PF03719">
    <property type="entry name" value="Ribosomal_S5_C"/>
    <property type="match status" value="1"/>
</dbReference>
<keyword evidence="5 8" id="KW-0689">Ribosomal protein</keyword>
<dbReference type="STRING" id="86105.NF27_CG00200"/>
<evidence type="ECO:0000256" key="5">
    <source>
        <dbReference type="ARBA" id="ARBA00022980"/>
    </source>
</evidence>
<evidence type="ECO:0000256" key="1">
    <source>
        <dbReference type="ARBA" id="ARBA00003093"/>
    </source>
</evidence>
<keyword evidence="6 8" id="KW-0687">Ribonucleoprotein</keyword>
<proteinExistence type="inferred from homology"/>
<reference evidence="11 12" key="1">
    <citation type="submission" date="2014-11" db="EMBL/GenBank/DDBJ databases">
        <title>A Rickettsiales Symbiont of Amoebae With Ancient Features.</title>
        <authorList>
            <person name="Schulz F."/>
            <person name="Martijn J."/>
            <person name="Wascher F."/>
            <person name="Kostanjsek R."/>
            <person name="Ettema T.J."/>
            <person name="Horn M."/>
        </authorList>
    </citation>
    <scope>NUCLEOTIDE SEQUENCE [LARGE SCALE GENOMIC DNA]</scope>
    <source>
        <strain evidence="11 12">UWC36</strain>
    </source>
</reference>
<dbReference type="OrthoDB" id="9809045at2"/>
<name>A0A0C1R0J5_9RICK</name>
<comment type="function">
    <text evidence="1 8">Located at the back of the 30S subunit body where it stabilizes the conformation of the head with respect to the body.</text>
</comment>
<dbReference type="InterPro" id="IPR000851">
    <property type="entry name" value="Ribosomal_uS5"/>
</dbReference>
<dbReference type="PANTHER" id="PTHR48277:SF1">
    <property type="entry name" value="MITOCHONDRIAL RIBOSOMAL PROTEIN S5"/>
    <property type="match status" value="1"/>
</dbReference>
<keyword evidence="4 8" id="KW-0694">RNA-binding</keyword>
<dbReference type="InterPro" id="IPR020568">
    <property type="entry name" value="Ribosomal_Su5_D2-typ_SF"/>
</dbReference>
<dbReference type="EMBL" id="JSWE01000058">
    <property type="protein sequence ID" value="KIE05840.1"/>
    <property type="molecule type" value="Genomic_DNA"/>
</dbReference>
<dbReference type="GO" id="GO:0003735">
    <property type="term" value="F:structural constituent of ribosome"/>
    <property type="evidence" value="ECO:0007669"/>
    <property type="project" value="UniProtKB-UniRule"/>
</dbReference>
<dbReference type="GO" id="GO:0005737">
    <property type="term" value="C:cytoplasm"/>
    <property type="evidence" value="ECO:0007669"/>
    <property type="project" value="UniProtKB-ARBA"/>
</dbReference>
<evidence type="ECO:0000256" key="4">
    <source>
        <dbReference type="ARBA" id="ARBA00022884"/>
    </source>
</evidence>
<protein>
    <recommendedName>
        <fullName evidence="7 8">Small ribosomal subunit protein uS5</fullName>
    </recommendedName>
</protein>
<sequence>MLVRAETSNQELSDKLVYVGRCAKVVKGGRRFSFAAIVVTGDGKGKVGLGLGKATEVMDAKEKAVKVARKNMVKIPLRDGRTLHHDITATFCSGNIVMRSAPAGTGIIAGGPVRALLEVLGIKDVVAKSVGTTNPHNMIKAALKALTEIKSPRFIAEKRSKKIGEIVSRRDRQQKDTQE</sequence>
<dbReference type="InterPro" id="IPR005712">
    <property type="entry name" value="Ribosomal_uS5_bac-type"/>
</dbReference>
<dbReference type="InterPro" id="IPR013810">
    <property type="entry name" value="Ribosomal_uS5_N"/>
</dbReference>
<evidence type="ECO:0000313" key="12">
    <source>
        <dbReference type="Proteomes" id="UP000031258"/>
    </source>
</evidence>
<dbReference type="SUPFAM" id="SSF54768">
    <property type="entry name" value="dsRNA-binding domain-like"/>
    <property type="match status" value="1"/>
</dbReference>
<dbReference type="Gene3D" id="3.30.160.20">
    <property type="match status" value="1"/>
</dbReference>
<dbReference type="SUPFAM" id="SSF54211">
    <property type="entry name" value="Ribosomal protein S5 domain 2-like"/>
    <property type="match status" value="1"/>
</dbReference>
<dbReference type="FunFam" id="3.30.230.10:FF:000002">
    <property type="entry name" value="30S ribosomal protein S5"/>
    <property type="match status" value="1"/>
</dbReference>
<comment type="subunit">
    <text evidence="8">Part of the 30S ribosomal subunit. Contacts proteins S4 and S8.</text>
</comment>
<comment type="function">
    <text evidence="8">With S4 and S12 plays an important role in translational accuracy.</text>
</comment>
<keyword evidence="12" id="KW-1185">Reference proteome</keyword>
<evidence type="ECO:0000256" key="6">
    <source>
        <dbReference type="ARBA" id="ARBA00023274"/>
    </source>
</evidence>
<evidence type="ECO:0000256" key="7">
    <source>
        <dbReference type="ARBA" id="ARBA00035255"/>
    </source>
</evidence>
<evidence type="ECO:0000256" key="8">
    <source>
        <dbReference type="HAMAP-Rule" id="MF_01307"/>
    </source>
</evidence>
<evidence type="ECO:0000256" key="2">
    <source>
        <dbReference type="ARBA" id="ARBA00008945"/>
    </source>
</evidence>
<evidence type="ECO:0000256" key="3">
    <source>
        <dbReference type="ARBA" id="ARBA00022730"/>
    </source>
</evidence>
<dbReference type="HAMAP" id="MF_01307_B">
    <property type="entry name" value="Ribosomal_uS5_B"/>
    <property type="match status" value="1"/>
</dbReference>
<evidence type="ECO:0000259" key="10">
    <source>
        <dbReference type="PROSITE" id="PS50881"/>
    </source>
</evidence>
<dbReference type="PANTHER" id="PTHR48277">
    <property type="entry name" value="MITOCHONDRIAL RIBOSOMAL PROTEIN S5"/>
    <property type="match status" value="1"/>
</dbReference>
<dbReference type="GO" id="GO:0006412">
    <property type="term" value="P:translation"/>
    <property type="evidence" value="ECO:0007669"/>
    <property type="project" value="UniProtKB-UniRule"/>
</dbReference>
<evidence type="ECO:0000256" key="9">
    <source>
        <dbReference type="RuleBase" id="RU003823"/>
    </source>
</evidence>